<organism evidence="15 16">
    <name type="scientific">Ladona fulva</name>
    <name type="common">Scarce chaser dragonfly</name>
    <name type="synonym">Libellula fulva</name>
    <dbReference type="NCBI Taxonomy" id="123851"/>
    <lineage>
        <taxon>Eukaryota</taxon>
        <taxon>Metazoa</taxon>
        <taxon>Ecdysozoa</taxon>
        <taxon>Arthropoda</taxon>
        <taxon>Hexapoda</taxon>
        <taxon>Insecta</taxon>
        <taxon>Pterygota</taxon>
        <taxon>Palaeoptera</taxon>
        <taxon>Odonata</taxon>
        <taxon>Epiprocta</taxon>
        <taxon>Anisoptera</taxon>
        <taxon>Libelluloidea</taxon>
        <taxon>Libellulidae</taxon>
        <taxon>Ladona</taxon>
    </lineage>
</organism>
<dbReference type="SUPFAM" id="SSF48264">
    <property type="entry name" value="Cytochrome P450"/>
    <property type="match status" value="1"/>
</dbReference>
<reference evidence="15" key="1">
    <citation type="submission" date="2013-04" db="EMBL/GenBank/DDBJ databases">
        <authorList>
            <person name="Qu J."/>
            <person name="Murali S.C."/>
            <person name="Bandaranaike D."/>
            <person name="Bellair M."/>
            <person name="Blankenburg K."/>
            <person name="Chao H."/>
            <person name="Dinh H."/>
            <person name="Doddapaneni H."/>
            <person name="Downs B."/>
            <person name="Dugan-Rocha S."/>
            <person name="Elkadiri S."/>
            <person name="Gnanaolivu R.D."/>
            <person name="Hernandez B."/>
            <person name="Javaid M."/>
            <person name="Jayaseelan J.C."/>
            <person name="Lee S."/>
            <person name="Li M."/>
            <person name="Ming W."/>
            <person name="Munidasa M."/>
            <person name="Muniz J."/>
            <person name="Nguyen L."/>
            <person name="Ongeri F."/>
            <person name="Osuji N."/>
            <person name="Pu L.-L."/>
            <person name="Puazo M."/>
            <person name="Qu C."/>
            <person name="Quiroz J."/>
            <person name="Raj R."/>
            <person name="Weissenberger G."/>
            <person name="Xin Y."/>
            <person name="Zou X."/>
            <person name="Han Y."/>
            <person name="Richards S."/>
            <person name="Worley K."/>
            <person name="Muzny D."/>
            <person name="Gibbs R."/>
        </authorList>
    </citation>
    <scope>NUCLEOTIDE SEQUENCE</scope>
    <source>
        <strain evidence="15">Sampled in the wild</strain>
    </source>
</reference>
<dbReference type="GO" id="GO:0005506">
    <property type="term" value="F:iron ion binding"/>
    <property type="evidence" value="ECO:0007669"/>
    <property type="project" value="InterPro"/>
</dbReference>
<keyword evidence="10 13" id="KW-0408">Iron</keyword>
<evidence type="ECO:0000313" key="15">
    <source>
        <dbReference type="EMBL" id="KAG8239231.1"/>
    </source>
</evidence>
<sequence length="538" mass="61066">MIFVDSFGLLEVSILLVTAVALLIYWAFVAPLSYWRSRNVPYIPGVPLFGSLTDALLLKATLGVVYADMYNKIKGKRYCGFLKFNKPGVLIRDPEIIKNVLLRDFNSFHDNDVQVDPKLDPLMARNIFVAAGDDWKRIRGAVSPTFTSGKIKSIYPLIMEVCSELKEYFKENIESSRTKTWEVEMKEMAAQYTTDVVSSSAFGLKSGAIRNPECEFRRVGRKLLEPTPTHALALLIILINPTLANFLRLRFFPKDITDFFRGLVKEVVSRREATGVTRNDFLHLLVQVSKTGKLSLGSTEEESKNAKNVEGNLTQWSPSRLDDVAAQAVGFFSDGFETSSTALGFVMLEMAHNPDIQERLRNEIREYMAKNNGELTYEAVTEMPYMDMVFQETLRKYPPALAITRICNKRYRLPGVDEHSEGGQGTWIEEGMPVVVPVYGLHHDPMHYPNPDKFDPERFSEEGKMSRHRFVHLPIGEGPRICIGIKLGYAQTKAAIATILSNFQVLPSEKTKLPIQIDPNYFLISSKDRLWVKFRKIE</sequence>
<dbReference type="PANTHER" id="PTHR24292">
    <property type="entry name" value="CYTOCHROME P450"/>
    <property type="match status" value="1"/>
</dbReference>
<name>A0A8K0KSW8_LADFU</name>
<evidence type="ECO:0000256" key="9">
    <source>
        <dbReference type="ARBA" id="ARBA00023002"/>
    </source>
</evidence>
<evidence type="ECO:0000256" key="6">
    <source>
        <dbReference type="ARBA" id="ARBA00022723"/>
    </source>
</evidence>
<keyword evidence="14" id="KW-1133">Transmembrane helix</keyword>
<dbReference type="GO" id="GO:0016705">
    <property type="term" value="F:oxidoreductase activity, acting on paired donors, with incorporation or reduction of molecular oxygen"/>
    <property type="evidence" value="ECO:0007669"/>
    <property type="project" value="InterPro"/>
</dbReference>
<accession>A0A8K0KSW8</accession>
<feature type="transmembrane region" description="Helical" evidence="14">
    <location>
        <begin position="7"/>
        <end position="28"/>
    </location>
</feature>
<dbReference type="FunFam" id="1.10.630.10:FF:000042">
    <property type="entry name" value="Cytochrome P450"/>
    <property type="match status" value="1"/>
</dbReference>
<evidence type="ECO:0000256" key="11">
    <source>
        <dbReference type="ARBA" id="ARBA00023033"/>
    </source>
</evidence>
<comment type="subcellular location">
    <subcellularLocation>
        <location evidence="3">Endoplasmic reticulum membrane</location>
        <topology evidence="3">Peripheral membrane protein</topology>
    </subcellularLocation>
    <subcellularLocation>
        <location evidence="2">Microsome membrane</location>
        <topology evidence="2">Peripheral membrane protein</topology>
    </subcellularLocation>
</comment>
<keyword evidence="7" id="KW-0256">Endoplasmic reticulum</keyword>
<dbReference type="GO" id="GO:0005789">
    <property type="term" value="C:endoplasmic reticulum membrane"/>
    <property type="evidence" value="ECO:0007669"/>
    <property type="project" value="UniProtKB-SubCell"/>
</dbReference>
<evidence type="ECO:0000256" key="2">
    <source>
        <dbReference type="ARBA" id="ARBA00004174"/>
    </source>
</evidence>
<evidence type="ECO:0000256" key="8">
    <source>
        <dbReference type="ARBA" id="ARBA00022848"/>
    </source>
</evidence>
<evidence type="ECO:0000256" key="12">
    <source>
        <dbReference type="ARBA" id="ARBA00023136"/>
    </source>
</evidence>
<dbReference type="OrthoDB" id="2789670at2759"/>
<proteinExistence type="inferred from homology"/>
<gene>
    <name evidence="15" type="ORF">J437_LFUL018495</name>
</gene>
<evidence type="ECO:0000256" key="7">
    <source>
        <dbReference type="ARBA" id="ARBA00022824"/>
    </source>
</evidence>
<feature type="transmembrane region" description="Helical" evidence="14">
    <location>
        <begin position="48"/>
        <end position="67"/>
    </location>
</feature>
<keyword evidence="14" id="KW-0812">Transmembrane</keyword>
<evidence type="ECO:0000256" key="10">
    <source>
        <dbReference type="ARBA" id="ARBA00023004"/>
    </source>
</evidence>
<dbReference type="Gene3D" id="1.10.630.10">
    <property type="entry name" value="Cytochrome P450"/>
    <property type="match status" value="1"/>
</dbReference>
<protein>
    <recommendedName>
        <fullName evidence="17">Cytochrome P450</fullName>
    </recommendedName>
</protein>
<dbReference type="InterPro" id="IPR050476">
    <property type="entry name" value="Insect_CytP450_Detox"/>
</dbReference>
<evidence type="ECO:0000256" key="4">
    <source>
        <dbReference type="ARBA" id="ARBA00010617"/>
    </source>
</evidence>
<keyword evidence="8" id="KW-0492">Microsome</keyword>
<evidence type="ECO:0008006" key="17">
    <source>
        <dbReference type="Google" id="ProtNLM"/>
    </source>
</evidence>
<evidence type="ECO:0000256" key="5">
    <source>
        <dbReference type="ARBA" id="ARBA00022617"/>
    </source>
</evidence>
<keyword evidence="6 13" id="KW-0479">Metal-binding</keyword>
<dbReference type="PRINTS" id="PR00463">
    <property type="entry name" value="EP450I"/>
</dbReference>
<evidence type="ECO:0000313" key="16">
    <source>
        <dbReference type="Proteomes" id="UP000792457"/>
    </source>
</evidence>
<dbReference type="InterPro" id="IPR002401">
    <property type="entry name" value="Cyt_P450_E_grp-I"/>
</dbReference>
<dbReference type="AlphaFoldDB" id="A0A8K0KSW8"/>
<evidence type="ECO:0000256" key="13">
    <source>
        <dbReference type="PIRSR" id="PIRSR602401-1"/>
    </source>
</evidence>
<dbReference type="PRINTS" id="PR00385">
    <property type="entry name" value="P450"/>
</dbReference>
<feature type="transmembrane region" description="Helical" evidence="14">
    <location>
        <begin position="231"/>
        <end position="251"/>
    </location>
</feature>
<reference evidence="15" key="2">
    <citation type="submission" date="2017-10" db="EMBL/GenBank/DDBJ databases">
        <title>Ladona fulva Genome sequencing and assembly.</title>
        <authorList>
            <person name="Murali S."/>
            <person name="Richards S."/>
            <person name="Bandaranaike D."/>
            <person name="Bellair M."/>
            <person name="Blankenburg K."/>
            <person name="Chao H."/>
            <person name="Dinh H."/>
            <person name="Doddapaneni H."/>
            <person name="Dugan-Rocha S."/>
            <person name="Elkadiri S."/>
            <person name="Gnanaolivu R."/>
            <person name="Hernandez B."/>
            <person name="Skinner E."/>
            <person name="Javaid M."/>
            <person name="Lee S."/>
            <person name="Li M."/>
            <person name="Ming W."/>
            <person name="Munidasa M."/>
            <person name="Muniz J."/>
            <person name="Nguyen L."/>
            <person name="Hughes D."/>
            <person name="Osuji N."/>
            <person name="Pu L.-L."/>
            <person name="Puazo M."/>
            <person name="Qu C."/>
            <person name="Quiroz J."/>
            <person name="Raj R."/>
            <person name="Weissenberger G."/>
            <person name="Xin Y."/>
            <person name="Zou X."/>
            <person name="Han Y."/>
            <person name="Worley K."/>
            <person name="Muzny D."/>
            <person name="Gibbs R."/>
        </authorList>
    </citation>
    <scope>NUCLEOTIDE SEQUENCE</scope>
    <source>
        <strain evidence="15">Sampled in the wild</strain>
    </source>
</reference>
<dbReference type="GO" id="GO:0020037">
    <property type="term" value="F:heme binding"/>
    <property type="evidence" value="ECO:0007669"/>
    <property type="project" value="InterPro"/>
</dbReference>
<dbReference type="PANTHER" id="PTHR24292:SF54">
    <property type="entry name" value="CYP9F3-RELATED"/>
    <property type="match status" value="1"/>
</dbReference>
<dbReference type="CDD" id="cd11056">
    <property type="entry name" value="CYP6-like"/>
    <property type="match status" value="1"/>
</dbReference>
<dbReference type="Pfam" id="PF00067">
    <property type="entry name" value="p450"/>
    <property type="match status" value="1"/>
</dbReference>
<keyword evidence="12 14" id="KW-0472">Membrane</keyword>
<comment type="caution">
    <text evidence="15">The sequence shown here is derived from an EMBL/GenBank/DDBJ whole genome shotgun (WGS) entry which is preliminary data.</text>
</comment>
<dbReference type="Proteomes" id="UP000792457">
    <property type="component" value="Unassembled WGS sequence"/>
</dbReference>
<keyword evidence="9" id="KW-0560">Oxidoreductase</keyword>
<dbReference type="EMBL" id="KZ309565">
    <property type="protein sequence ID" value="KAG8239231.1"/>
    <property type="molecule type" value="Genomic_DNA"/>
</dbReference>
<keyword evidence="11" id="KW-0503">Monooxygenase</keyword>
<dbReference type="GO" id="GO:0004497">
    <property type="term" value="F:monooxygenase activity"/>
    <property type="evidence" value="ECO:0007669"/>
    <property type="project" value="UniProtKB-KW"/>
</dbReference>
<evidence type="ECO:0000256" key="3">
    <source>
        <dbReference type="ARBA" id="ARBA00004406"/>
    </source>
</evidence>
<comment type="cofactor">
    <cofactor evidence="1 13">
        <name>heme</name>
        <dbReference type="ChEBI" id="CHEBI:30413"/>
    </cofactor>
</comment>
<comment type="similarity">
    <text evidence="4">Belongs to the cytochrome P450 family.</text>
</comment>
<evidence type="ECO:0000256" key="14">
    <source>
        <dbReference type="SAM" id="Phobius"/>
    </source>
</evidence>
<keyword evidence="16" id="KW-1185">Reference proteome</keyword>
<dbReference type="InterPro" id="IPR001128">
    <property type="entry name" value="Cyt_P450"/>
</dbReference>
<dbReference type="InterPro" id="IPR036396">
    <property type="entry name" value="Cyt_P450_sf"/>
</dbReference>
<keyword evidence="5 13" id="KW-0349">Heme</keyword>
<evidence type="ECO:0000256" key="1">
    <source>
        <dbReference type="ARBA" id="ARBA00001971"/>
    </source>
</evidence>
<feature type="binding site" description="axial binding residue" evidence="13">
    <location>
        <position position="482"/>
    </location>
    <ligand>
        <name>heme</name>
        <dbReference type="ChEBI" id="CHEBI:30413"/>
    </ligand>
    <ligandPart>
        <name>Fe</name>
        <dbReference type="ChEBI" id="CHEBI:18248"/>
    </ligandPart>
</feature>